<evidence type="ECO:0000256" key="1">
    <source>
        <dbReference type="ARBA" id="ARBA00034117"/>
    </source>
</evidence>
<comment type="similarity">
    <text evidence="1">In the N-terminal section; belongs to the LXG family.</text>
</comment>
<dbReference type="AlphaFoldDB" id="A0A2Z3KEJ4"/>
<dbReference type="InterPro" id="IPR006829">
    <property type="entry name" value="LXG_dom"/>
</dbReference>
<dbReference type="RefSeq" id="WP_109990935.1">
    <property type="nucleotide sequence ID" value="NZ_CP028160.1"/>
</dbReference>
<feature type="coiled-coil region" evidence="2">
    <location>
        <begin position="147"/>
        <end position="174"/>
    </location>
</feature>
<proteinExistence type="inferred from homology"/>
<protein>
    <recommendedName>
        <fullName evidence="4">LXG domain-containing protein</fullName>
    </recommendedName>
</protein>
<sequence>MGLKYTKADGESLVSALTANVSSAEEIINDLQEGVNHLTSQLDNPSSGLSGKAYHAANTLFKQIVVPTLSELKSATTTIQSELSTYSFAIKAFDHYPDSVYDKEEFERLLNLKRQQKALTENHINIFMQALSTALSKTATENLIFEGKGLETVVNHYEKEIQELQDKIQILETVEGQTSSLFEHSLQDFQQALQGAKALKQGSFDSKGNFTFNKSQDLSWYQKLTGKNVDDSLISKKDDEITLKDLLEGNVSKENQATLEQLKSIAKATGMSIESVWNLFCKGAKNEWDKASHSWKQPKVNASDKIVKTIFYTNQGSETIIYNQTTNEVISISGGGYLEKLVTFNANESWEKKKEKDAQANDYFQRDEPETNEELSKRQEIEGSLKQFYDTYSGSWDSIMSGIDFWNSYESVTTNMSGQEYLDEYTKKALEQKEKELEKDWNDMSNGPVKYNN</sequence>
<evidence type="ECO:0000256" key="2">
    <source>
        <dbReference type="SAM" id="Coils"/>
    </source>
</evidence>
<feature type="domain" description="LXG" evidence="4">
    <location>
        <begin position="8"/>
        <end position="241"/>
    </location>
</feature>
<feature type="region of interest" description="Disordered" evidence="3">
    <location>
        <begin position="355"/>
        <end position="376"/>
    </location>
</feature>
<evidence type="ECO:0000259" key="4">
    <source>
        <dbReference type="PROSITE" id="PS51756"/>
    </source>
</evidence>
<organism evidence="5 6">
    <name type="scientific">Lactococcus lactis subsp. lactis</name>
    <name type="common">Streptococcus lactis</name>
    <dbReference type="NCBI Taxonomy" id="1360"/>
    <lineage>
        <taxon>Bacteria</taxon>
        <taxon>Bacillati</taxon>
        <taxon>Bacillota</taxon>
        <taxon>Bacilli</taxon>
        <taxon>Lactobacillales</taxon>
        <taxon>Streptococcaceae</taxon>
        <taxon>Lactococcus</taxon>
    </lineage>
</organism>
<evidence type="ECO:0000313" key="5">
    <source>
        <dbReference type="EMBL" id="AWN65808.1"/>
    </source>
</evidence>
<gene>
    <name evidence="5" type="ORF">LL14B4_06310</name>
</gene>
<dbReference type="GeneID" id="89633396"/>
<dbReference type="Proteomes" id="UP000245919">
    <property type="component" value="Chromosome"/>
</dbReference>
<evidence type="ECO:0000256" key="3">
    <source>
        <dbReference type="SAM" id="MobiDB-lite"/>
    </source>
</evidence>
<name>A0A2Z3KEJ4_LACLL</name>
<dbReference type="PROSITE" id="PS51756">
    <property type="entry name" value="LXG"/>
    <property type="match status" value="1"/>
</dbReference>
<evidence type="ECO:0000313" key="6">
    <source>
        <dbReference type="Proteomes" id="UP000245919"/>
    </source>
</evidence>
<keyword evidence="2" id="KW-0175">Coiled coil</keyword>
<accession>A0A2Z3KEJ4</accession>
<dbReference type="EMBL" id="CP028160">
    <property type="protein sequence ID" value="AWN65808.1"/>
    <property type="molecule type" value="Genomic_DNA"/>
</dbReference>
<reference evidence="5 6" key="1">
    <citation type="submission" date="2018-03" db="EMBL/GenBank/DDBJ databases">
        <title>Genome sequence of Lactococcus lactis strain 14B4 from almond drupe.</title>
        <authorList>
            <person name="Tran T.D."/>
            <person name="McGarvey J.A."/>
            <person name="Huynh S."/>
            <person name="Parker C.T."/>
        </authorList>
    </citation>
    <scope>NUCLEOTIDE SEQUENCE [LARGE SCALE GENOMIC DNA]</scope>
    <source>
        <strain evidence="5 6">14B4</strain>
    </source>
</reference>